<dbReference type="EMBL" id="JAFHDT010000005">
    <property type="protein sequence ID" value="KAI7809142.1"/>
    <property type="molecule type" value="Genomic_DNA"/>
</dbReference>
<organism evidence="9 10">
    <name type="scientific">Triplophysa rosa</name>
    <name type="common">Cave loach</name>
    <dbReference type="NCBI Taxonomy" id="992332"/>
    <lineage>
        <taxon>Eukaryota</taxon>
        <taxon>Metazoa</taxon>
        <taxon>Chordata</taxon>
        <taxon>Craniata</taxon>
        <taxon>Vertebrata</taxon>
        <taxon>Euteleostomi</taxon>
        <taxon>Actinopterygii</taxon>
        <taxon>Neopterygii</taxon>
        <taxon>Teleostei</taxon>
        <taxon>Ostariophysi</taxon>
        <taxon>Cypriniformes</taxon>
        <taxon>Nemacheilidae</taxon>
        <taxon>Triplophysa</taxon>
    </lineage>
</organism>
<evidence type="ECO:0000259" key="8">
    <source>
        <dbReference type="PROSITE" id="PS50837"/>
    </source>
</evidence>
<dbReference type="PANTHER" id="PTHR45690">
    <property type="entry name" value="NACHT, LRR AND PYD DOMAINS-CONTAINING PROTEIN 12"/>
    <property type="match status" value="1"/>
</dbReference>
<keyword evidence="3" id="KW-0677">Repeat</keyword>
<dbReference type="PANTHER" id="PTHR45690:SF19">
    <property type="entry name" value="NACHT, LRR AND PYD DOMAINS-CONTAINING PROTEIN 3"/>
    <property type="match status" value="1"/>
</dbReference>
<feature type="non-terminal residue" evidence="9">
    <location>
        <position position="1"/>
    </location>
</feature>
<dbReference type="InterPro" id="IPR050637">
    <property type="entry name" value="NLRP_innate_immun_reg"/>
</dbReference>
<evidence type="ECO:0000256" key="2">
    <source>
        <dbReference type="ARBA" id="ARBA00022490"/>
    </source>
</evidence>
<keyword evidence="6" id="KW-0832">Ubl conjugation</keyword>
<proteinExistence type="predicted"/>
<evidence type="ECO:0000313" key="9">
    <source>
        <dbReference type="EMBL" id="KAI7809142.1"/>
    </source>
</evidence>
<dbReference type="Pfam" id="PF17776">
    <property type="entry name" value="NLRC4_HD2"/>
    <property type="match status" value="1"/>
</dbReference>
<dbReference type="GO" id="GO:0045087">
    <property type="term" value="P:innate immune response"/>
    <property type="evidence" value="ECO:0007669"/>
    <property type="project" value="UniProtKB-KW"/>
</dbReference>
<evidence type="ECO:0000256" key="4">
    <source>
        <dbReference type="ARBA" id="ARBA00022741"/>
    </source>
</evidence>
<keyword evidence="7" id="KW-0395">Inflammatory response</keyword>
<evidence type="ECO:0000256" key="7">
    <source>
        <dbReference type="ARBA" id="ARBA00023198"/>
    </source>
</evidence>
<keyword evidence="2" id="KW-0963">Cytoplasm</keyword>
<evidence type="ECO:0000256" key="6">
    <source>
        <dbReference type="ARBA" id="ARBA00022843"/>
    </source>
</evidence>
<dbReference type="GO" id="GO:0006954">
    <property type="term" value="P:inflammatory response"/>
    <property type="evidence" value="ECO:0007669"/>
    <property type="project" value="UniProtKB-KW"/>
</dbReference>
<dbReference type="InterPro" id="IPR041267">
    <property type="entry name" value="NLRP_HD2"/>
</dbReference>
<sequence>ACKADAKPIVNIQLSADTGSHITAPVLTSNIITGNVNIIHASGINTVIRQYKRLICREYQHVTEYNSLPGEHVLLCQRYIEPLINDKYRDRREREEEISSKGESFQGVLSSRSSHESVLNSLFDPDGRGITPGAVILQGNSGNGKSFAVQKIMLDWASGNLYREHFDIVFHLKCKEINCIPDRKSLVELLSWSCGLTSDQISQMLQESPERVMFIIDGFDEFRLTQDVFGMTPPTDPHQRCSPELTLCALLKGHVQSQSFLLVTTRSTAADILARLLKTPQRFTEIMGFSERGVEEYFQKFFQDEELFRKAYMFVKSNETLFTACSIPVICWIICTVIRERFNDGADVTKGLETTTSIYVDFVSTLLEHHCQGLSESVPTLLKSLGQLAERGVLEQQVMFDAQTVHRLVQDPACSPFLCKFLFKKRVQQETMFSFMHLSFQEFFTALYFVFVDEGQSMKKLTQLSSFRDKPDVYNHDPPRFADVMKFAFGLLNEDVQCTLSKHGLFVHKNIRAYLKKWFLYELGYPYVPFMFNYLYELHETSFVKEVMQDWDSIRPHGQGFRRADCWALVYCTQWRHSIRQIFDFYLGSEELSIILPVLHKVENLRLNVIDPSDSDLADLMCALTERQTLSSQCIDIEFPNVDDYVVRSLRLTLPCSEPIDWTKLFQTFHNMDLDALMSALQSLSKLKKVELNVGCLHASLCVGALSISQNCPDLTELRIDAGFVLEEGIRILQKAHTRPNCTMTFKGCRCNKKSQKCTLDKDRELCCNQFVMLNVNCRGSSYETLRRCSCTKELHMH</sequence>
<dbReference type="Proteomes" id="UP001059041">
    <property type="component" value="Linkage Group LG5"/>
</dbReference>
<evidence type="ECO:0000256" key="1">
    <source>
        <dbReference type="ARBA" id="ARBA00004496"/>
    </source>
</evidence>
<keyword evidence="5" id="KW-0067">ATP-binding</keyword>
<evidence type="ECO:0000313" key="10">
    <source>
        <dbReference type="Proteomes" id="UP001059041"/>
    </source>
</evidence>
<accession>A0A9W8C745</accession>
<dbReference type="SUPFAM" id="SSF52540">
    <property type="entry name" value="P-loop containing nucleoside triphosphate hydrolases"/>
    <property type="match status" value="1"/>
</dbReference>
<reference evidence="9" key="1">
    <citation type="submission" date="2021-02" db="EMBL/GenBank/DDBJ databases">
        <title>Comparative genomics reveals that relaxation of natural selection precedes convergent phenotypic evolution of cavefish.</title>
        <authorList>
            <person name="Peng Z."/>
        </authorList>
    </citation>
    <scope>NUCLEOTIDE SEQUENCE</scope>
    <source>
        <tissue evidence="9">Muscle</tissue>
    </source>
</reference>
<evidence type="ECO:0000256" key="5">
    <source>
        <dbReference type="ARBA" id="ARBA00022840"/>
    </source>
</evidence>
<dbReference type="InterPro" id="IPR041075">
    <property type="entry name" value="NOD1/2_WH"/>
</dbReference>
<feature type="non-terminal residue" evidence="9">
    <location>
        <position position="798"/>
    </location>
</feature>
<name>A0A9W8C745_TRIRA</name>
<gene>
    <name evidence="9" type="ORF">IRJ41_000465</name>
</gene>
<dbReference type="InterPro" id="IPR027417">
    <property type="entry name" value="P-loop_NTPase"/>
</dbReference>
<feature type="domain" description="NACHT" evidence="8">
    <location>
        <begin position="133"/>
        <end position="221"/>
    </location>
</feature>
<dbReference type="SUPFAM" id="SSF52047">
    <property type="entry name" value="RNI-like"/>
    <property type="match status" value="1"/>
</dbReference>
<dbReference type="PROSITE" id="PS50837">
    <property type="entry name" value="NACHT"/>
    <property type="match status" value="1"/>
</dbReference>
<comment type="caution">
    <text evidence="9">The sequence shown here is derived from an EMBL/GenBank/DDBJ whole genome shotgun (WGS) entry which is preliminary data.</text>
</comment>
<keyword evidence="4" id="KW-0547">Nucleotide-binding</keyword>
<comment type="subcellular location">
    <subcellularLocation>
        <location evidence="1">Cytoplasm</location>
    </subcellularLocation>
</comment>
<dbReference type="Pfam" id="PF05729">
    <property type="entry name" value="NACHT"/>
    <property type="match status" value="1"/>
</dbReference>
<dbReference type="InterPro" id="IPR007111">
    <property type="entry name" value="NACHT_NTPase"/>
</dbReference>
<dbReference type="AlphaFoldDB" id="A0A9W8C745"/>
<dbReference type="GO" id="GO:0005524">
    <property type="term" value="F:ATP binding"/>
    <property type="evidence" value="ECO:0007669"/>
    <property type="project" value="UniProtKB-KW"/>
</dbReference>
<dbReference type="Gene3D" id="3.40.50.300">
    <property type="entry name" value="P-loop containing nucleotide triphosphate hydrolases"/>
    <property type="match status" value="1"/>
</dbReference>
<keyword evidence="10" id="KW-1185">Reference proteome</keyword>
<protein>
    <submittedName>
        <fullName evidence="9">NACHT</fullName>
    </submittedName>
</protein>
<dbReference type="GO" id="GO:0005737">
    <property type="term" value="C:cytoplasm"/>
    <property type="evidence" value="ECO:0007669"/>
    <property type="project" value="UniProtKB-SubCell"/>
</dbReference>
<dbReference type="Pfam" id="PF17779">
    <property type="entry name" value="WHD_NOD2"/>
    <property type="match status" value="1"/>
</dbReference>
<evidence type="ECO:0000256" key="3">
    <source>
        <dbReference type="ARBA" id="ARBA00022737"/>
    </source>
</evidence>